<dbReference type="Proteomes" id="UP000664654">
    <property type="component" value="Unassembled WGS sequence"/>
</dbReference>
<comment type="caution">
    <text evidence="1">The sequence shown here is derived from an EMBL/GenBank/DDBJ whole genome shotgun (WGS) entry which is preliminary data.</text>
</comment>
<gene>
    <name evidence="1" type="ORF">J0A66_15350</name>
</gene>
<dbReference type="Gene3D" id="3.40.190.10">
    <property type="entry name" value="Periplasmic binding protein-like II"/>
    <property type="match status" value="1"/>
</dbReference>
<protein>
    <recommendedName>
        <fullName evidence="3">Solute-binding protein family 3/N-terminal domain-containing protein</fullName>
    </recommendedName>
</protein>
<evidence type="ECO:0008006" key="3">
    <source>
        <dbReference type="Google" id="ProtNLM"/>
    </source>
</evidence>
<proteinExistence type="predicted"/>
<dbReference type="AlphaFoldDB" id="A0A939DPW6"/>
<evidence type="ECO:0000313" key="1">
    <source>
        <dbReference type="EMBL" id="MBN7826610.1"/>
    </source>
</evidence>
<dbReference type="EMBL" id="JAFKCV010000009">
    <property type="protein sequence ID" value="MBN7826610.1"/>
    <property type="molecule type" value="Genomic_DNA"/>
</dbReference>
<reference evidence="1" key="1">
    <citation type="submission" date="2021-03" db="EMBL/GenBank/DDBJ databases">
        <title>novel species isolated from a fishpond in China.</title>
        <authorList>
            <person name="Lu H."/>
            <person name="Cai Z."/>
        </authorList>
    </citation>
    <scope>NUCLEOTIDE SEQUENCE</scope>
    <source>
        <strain evidence="1">JCM 30855</strain>
    </source>
</reference>
<keyword evidence="2" id="KW-1185">Reference proteome</keyword>
<name>A0A939DPW6_9ALTE</name>
<dbReference type="RefSeq" id="WP_206574722.1">
    <property type="nucleotide sequence ID" value="NZ_JAFKCV010000009.1"/>
</dbReference>
<evidence type="ECO:0000313" key="2">
    <source>
        <dbReference type="Proteomes" id="UP000664654"/>
    </source>
</evidence>
<accession>A0A939DPW6</accession>
<organism evidence="1 2">
    <name type="scientific">Bowmanella dokdonensis</name>
    <dbReference type="NCBI Taxonomy" id="751969"/>
    <lineage>
        <taxon>Bacteria</taxon>
        <taxon>Pseudomonadati</taxon>
        <taxon>Pseudomonadota</taxon>
        <taxon>Gammaproteobacteria</taxon>
        <taxon>Alteromonadales</taxon>
        <taxon>Alteromonadaceae</taxon>
        <taxon>Bowmanella</taxon>
    </lineage>
</organism>
<sequence>MLCVRGGAASQPQQVTWGAASFPPFWQMGQGEHPGGAFGDVQQLVLDKLMQYRHEFYYSNFNRLLLTMQKGERLCLFGLRKTEQREVFLRFSEPFLPLPEYGVIYRHEERARLQPYLLASGRVSLDGIISDRRLLIGHVGGRSLGREMDSLLLDERSKPRATVFIITNIQTIQPLMGMLNLKRLDLVLGNALEARYYGSLLTGAEAFDFMPVQEGQRQLAAHFACSKGAWSESLIAQINELITDPQLKAQAAERFATYLPASDRQRYLAGVAESLDQALGSNVNEL</sequence>
<dbReference type="SUPFAM" id="SSF53850">
    <property type="entry name" value="Periplasmic binding protein-like II"/>
    <property type="match status" value="1"/>
</dbReference>